<evidence type="ECO:0000256" key="1">
    <source>
        <dbReference type="SAM" id="MobiDB-lite"/>
    </source>
</evidence>
<protein>
    <recommendedName>
        <fullName evidence="4">Nucleoid-associated protein YbaB</fullName>
    </recommendedName>
</protein>
<feature type="region of interest" description="Disordered" evidence="1">
    <location>
        <begin position="115"/>
        <end position="141"/>
    </location>
</feature>
<evidence type="ECO:0000313" key="3">
    <source>
        <dbReference type="Proteomes" id="UP000295117"/>
    </source>
</evidence>
<proteinExistence type="predicted"/>
<name>A0A4R8RUA7_9MYCO</name>
<organism evidence="2 3">
    <name type="scientific">Mycobacteroides salmoniphilum</name>
    <dbReference type="NCBI Taxonomy" id="404941"/>
    <lineage>
        <taxon>Bacteria</taxon>
        <taxon>Bacillati</taxon>
        <taxon>Actinomycetota</taxon>
        <taxon>Actinomycetes</taxon>
        <taxon>Mycobacteriales</taxon>
        <taxon>Mycobacteriaceae</taxon>
        <taxon>Mycobacteroides</taxon>
    </lineage>
</organism>
<dbReference type="Pfam" id="PF02575">
    <property type="entry name" value="YbaB_DNA_bd"/>
    <property type="match status" value="1"/>
</dbReference>
<dbReference type="InterPro" id="IPR004401">
    <property type="entry name" value="YbaB/EbfC"/>
</dbReference>
<sequence>MSAPGTSLAASLLARVRKQRDLMQSLAEHTAAVSVRVTSRDQSVSAEVDSHGALSGLWLGPSAARLGVDALAKLIVNTAQEAARLAMERHAFLFNEFNTRMAELEKTPLTCWDGSTFVPGEDPDAEKDAREVAGSPKDPAK</sequence>
<dbReference type="GO" id="GO:0003677">
    <property type="term" value="F:DNA binding"/>
    <property type="evidence" value="ECO:0007669"/>
    <property type="project" value="InterPro"/>
</dbReference>
<evidence type="ECO:0000313" key="2">
    <source>
        <dbReference type="EMBL" id="TDZ78103.1"/>
    </source>
</evidence>
<dbReference type="Gene3D" id="3.30.1310.10">
    <property type="entry name" value="Nucleoid-associated protein YbaB-like domain"/>
    <property type="match status" value="1"/>
</dbReference>
<reference evidence="2 3" key="1">
    <citation type="journal article" date="2019" name="Sci. Rep.">
        <title>Extended insight into the Mycobacterium chelonae-abscessus complex through whole genome sequencing of Mycobacterium salmoniphilum outbreak and Mycobacterium salmoniphilum-like strains.</title>
        <authorList>
            <person name="Behra P.R.K."/>
            <person name="Das S."/>
            <person name="Pettersson B.M.F."/>
            <person name="Shirreff L."/>
            <person name="DuCote T."/>
            <person name="Jacobsson K.G."/>
            <person name="Ennis D.G."/>
            <person name="Kirsebom L.A."/>
        </authorList>
    </citation>
    <scope>NUCLEOTIDE SEQUENCE [LARGE SCALE GENOMIC DNA]</scope>
    <source>
        <strain evidence="2 3">DE 4585</strain>
    </source>
</reference>
<evidence type="ECO:0008006" key="4">
    <source>
        <dbReference type="Google" id="ProtNLM"/>
    </source>
</evidence>
<dbReference type="Proteomes" id="UP000295117">
    <property type="component" value="Unassembled WGS sequence"/>
</dbReference>
<dbReference type="EMBL" id="PECH01000009">
    <property type="protein sequence ID" value="TDZ78103.1"/>
    <property type="molecule type" value="Genomic_DNA"/>
</dbReference>
<dbReference type="InterPro" id="IPR036894">
    <property type="entry name" value="YbaB-like_sf"/>
</dbReference>
<dbReference type="AlphaFoldDB" id="A0A4R8RUA7"/>
<gene>
    <name evidence="2" type="ORF">DE4585_03939</name>
</gene>
<accession>A0A4R8RUA7</accession>
<comment type="caution">
    <text evidence="2">The sequence shown here is derived from an EMBL/GenBank/DDBJ whole genome shotgun (WGS) entry which is preliminary data.</text>
</comment>